<evidence type="ECO:0000313" key="2">
    <source>
        <dbReference type="EMBL" id="CCF84269.1"/>
    </source>
</evidence>
<accession>I4EHV7</accession>
<comment type="caution">
    <text evidence="2">The sequence shown here is derived from an EMBL/GenBank/DDBJ whole genome shotgun (WGS) entry which is preliminary data.</text>
</comment>
<dbReference type="EMBL" id="CAGS01000255">
    <property type="protein sequence ID" value="CCF84269.1"/>
    <property type="molecule type" value="Genomic_DNA"/>
</dbReference>
<reference evidence="2 3" key="1">
    <citation type="journal article" date="2012" name="ISME J.">
        <title>Nitrification expanded: discovery, physiology and genomics of a nitrite-oxidizing bacterium from the phylum Chloroflexi.</title>
        <authorList>
            <person name="Sorokin D.Y."/>
            <person name="Lucker S."/>
            <person name="Vejmelkova D."/>
            <person name="Kostrikina N.A."/>
            <person name="Kleerebezem R."/>
            <person name="Rijpstra W.I."/>
            <person name="Damste J.S."/>
            <person name="Le Paslier D."/>
            <person name="Muyzer G."/>
            <person name="Wagner M."/>
            <person name="van Loosdrecht M.C."/>
            <person name="Daims H."/>
        </authorList>
    </citation>
    <scope>NUCLEOTIDE SEQUENCE [LARGE SCALE GENOMIC DNA]</scope>
    <source>
        <strain evidence="3">none</strain>
    </source>
</reference>
<dbReference type="Proteomes" id="UP000004221">
    <property type="component" value="Unassembled WGS sequence"/>
</dbReference>
<evidence type="ECO:0000313" key="3">
    <source>
        <dbReference type="Proteomes" id="UP000004221"/>
    </source>
</evidence>
<feature type="transmembrane region" description="Helical" evidence="1">
    <location>
        <begin position="63"/>
        <end position="81"/>
    </location>
</feature>
<feature type="transmembrane region" description="Helical" evidence="1">
    <location>
        <begin position="6"/>
        <end position="26"/>
    </location>
</feature>
<evidence type="ECO:0000256" key="1">
    <source>
        <dbReference type="SAM" id="Phobius"/>
    </source>
</evidence>
<organism evidence="2 3">
    <name type="scientific">Nitrolancea hollandica Lb</name>
    <dbReference type="NCBI Taxonomy" id="1129897"/>
    <lineage>
        <taxon>Bacteria</taxon>
        <taxon>Pseudomonadati</taxon>
        <taxon>Thermomicrobiota</taxon>
        <taxon>Thermomicrobia</taxon>
        <taxon>Sphaerobacterales</taxon>
        <taxon>Sphaerobacterineae</taxon>
        <taxon>Sphaerobacteraceae</taxon>
        <taxon>Nitrolancea</taxon>
    </lineage>
</organism>
<sequence>MTDVDVFGGVSAVGFIVAVTAAMTQFGLSRRYAPAYAVLTGIVLLVTYTLAGGKTAIPDVAEAVVLGIWLGLTAVGSHSLVTHSGGRRPDAPVDMV</sequence>
<feature type="transmembrane region" description="Helical" evidence="1">
    <location>
        <begin position="33"/>
        <end position="51"/>
    </location>
</feature>
<keyword evidence="1" id="KW-0472">Membrane</keyword>
<dbReference type="AlphaFoldDB" id="I4EHV7"/>
<keyword evidence="1" id="KW-0812">Transmembrane</keyword>
<keyword evidence="1" id="KW-1133">Transmembrane helix</keyword>
<protein>
    <submittedName>
        <fullName evidence="2">Uncharacterized protein</fullName>
    </submittedName>
</protein>
<keyword evidence="3" id="KW-1185">Reference proteome</keyword>
<name>I4EHV7_9BACT</name>
<proteinExistence type="predicted"/>
<gene>
    <name evidence="2" type="ORF">NITHO_3280016</name>
</gene>